<evidence type="ECO:0000256" key="3">
    <source>
        <dbReference type="ARBA" id="ARBA00022679"/>
    </source>
</evidence>
<name>A0A2K2HBH7_9BACT</name>
<evidence type="ECO:0000256" key="4">
    <source>
        <dbReference type="ARBA" id="ARBA00022691"/>
    </source>
</evidence>
<dbReference type="GO" id="GO:0046872">
    <property type="term" value="F:metal ion binding"/>
    <property type="evidence" value="ECO:0007669"/>
    <property type="project" value="UniProtKB-KW"/>
</dbReference>
<keyword evidence="6" id="KW-0408">Iron</keyword>
<dbReference type="PROSITE" id="PS51918">
    <property type="entry name" value="RADICAL_SAM"/>
    <property type="match status" value="1"/>
</dbReference>
<dbReference type="Gene3D" id="3.80.30.20">
    <property type="entry name" value="tm_1862 like domain"/>
    <property type="match status" value="1"/>
</dbReference>
<sequence>MRILFVNPPNCGRSIPEERYGIDSIKQIFRGEPLALETLAGNLADHQIDLVDLKVEPSALSKRLQSFAPDIVAFTAMTCEAQTVLKLARQVRRWKTVQIVVGGIHASNDPEFFNREEIDWVVIGLGKQSLRELVDNLEKGLQKDIPGIAPTSPGHPLRWQPRTYDIRDLAQQVSPRYDLVAPYRKEYRLESLEIQLGMVATAAGCPYDCHFCCISPVTGGRYLGADTQTVIRDLNCLDQAPVVRLVDANSFGNPAQALSLAEAIATAGIYKQYLADVRADTVVRHPELLKRWKEVGLRAVVIGFEEITDKALSKMNKENSAATNREAITILHQLGLAIVGDFIISPDYDESQFEQLSSFVKKQGIELPMYTVLTPLPGTRLHCEMADRITLTDLDYYTLTNAVLPTRLPEELFYQRYATLLQEGHHNARI</sequence>
<evidence type="ECO:0000256" key="1">
    <source>
        <dbReference type="ARBA" id="ARBA00001966"/>
    </source>
</evidence>
<dbReference type="PANTHER" id="PTHR43409:SF7">
    <property type="entry name" value="BLL1977 PROTEIN"/>
    <property type="match status" value="1"/>
</dbReference>
<reference evidence="10 11" key="1">
    <citation type="journal article" date="2018" name="Genome Announc.">
        <title>Genome Sequence of Geothermobacter sp. HR-1 Iron Reducer from the Loihi Seamount.</title>
        <authorList>
            <person name="Smith H."/>
            <person name="Abuyen K."/>
            <person name="Tremblay J."/>
            <person name="Savalia P."/>
            <person name="Perez-Rodriguez I."/>
            <person name="Emerson D."/>
            <person name="Tully B."/>
            <person name="Amend J."/>
        </authorList>
    </citation>
    <scope>NUCLEOTIDE SEQUENCE [LARGE SCALE GENOMIC DNA]</scope>
    <source>
        <strain evidence="10 11">HR-1</strain>
    </source>
</reference>
<evidence type="ECO:0000256" key="7">
    <source>
        <dbReference type="ARBA" id="ARBA00023014"/>
    </source>
</evidence>
<evidence type="ECO:0000313" key="11">
    <source>
        <dbReference type="Proteomes" id="UP000236340"/>
    </source>
</evidence>
<dbReference type="GO" id="GO:0031419">
    <property type="term" value="F:cobalamin binding"/>
    <property type="evidence" value="ECO:0007669"/>
    <property type="project" value="InterPro"/>
</dbReference>
<dbReference type="SFLD" id="SFLDS00029">
    <property type="entry name" value="Radical_SAM"/>
    <property type="match status" value="1"/>
</dbReference>
<dbReference type="OrthoDB" id="9762608at2"/>
<dbReference type="InterPro" id="IPR058240">
    <property type="entry name" value="rSAM_sf"/>
</dbReference>
<dbReference type="InterPro" id="IPR006638">
    <property type="entry name" value="Elp3/MiaA/NifB-like_rSAM"/>
</dbReference>
<feature type="domain" description="Radical SAM core" evidence="9">
    <location>
        <begin position="184"/>
        <end position="407"/>
    </location>
</feature>
<dbReference type="Gene3D" id="3.40.50.280">
    <property type="entry name" value="Cobalamin-binding domain"/>
    <property type="match status" value="1"/>
</dbReference>
<dbReference type="AlphaFoldDB" id="A0A2K2HBH7"/>
<keyword evidence="5" id="KW-0479">Metal-binding</keyword>
<dbReference type="EMBL" id="PPFX01000010">
    <property type="protein sequence ID" value="PNU20617.1"/>
    <property type="molecule type" value="Genomic_DNA"/>
</dbReference>
<keyword evidence="4" id="KW-0949">S-adenosyl-L-methionine</keyword>
<dbReference type="GO" id="GO:0005829">
    <property type="term" value="C:cytosol"/>
    <property type="evidence" value="ECO:0007669"/>
    <property type="project" value="TreeGrafter"/>
</dbReference>
<dbReference type="RefSeq" id="WP_103114886.1">
    <property type="nucleotide sequence ID" value="NZ_PPFX01000010.1"/>
</dbReference>
<dbReference type="InterPro" id="IPR051198">
    <property type="entry name" value="BchE-like"/>
</dbReference>
<dbReference type="CDD" id="cd02068">
    <property type="entry name" value="radical_SAM_B12_BD"/>
    <property type="match status" value="1"/>
</dbReference>
<dbReference type="PROSITE" id="PS51332">
    <property type="entry name" value="B12_BINDING"/>
    <property type="match status" value="1"/>
</dbReference>
<proteinExistence type="predicted"/>
<organism evidence="10 11">
    <name type="scientific">Geothermobacter hydrogeniphilus</name>
    <dbReference type="NCBI Taxonomy" id="1969733"/>
    <lineage>
        <taxon>Bacteria</taxon>
        <taxon>Pseudomonadati</taxon>
        <taxon>Thermodesulfobacteriota</taxon>
        <taxon>Desulfuromonadia</taxon>
        <taxon>Desulfuromonadales</taxon>
        <taxon>Geothermobacteraceae</taxon>
        <taxon>Geothermobacter</taxon>
    </lineage>
</organism>
<dbReference type="GO" id="GO:0051539">
    <property type="term" value="F:4 iron, 4 sulfur cluster binding"/>
    <property type="evidence" value="ECO:0007669"/>
    <property type="project" value="UniProtKB-KW"/>
</dbReference>
<dbReference type="Pfam" id="PF04055">
    <property type="entry name" value="Radical_SAM"/>
    <property type="match status" value="1"/>
</dbReference>
<dbReference type="GO" id="GO:0003824">
    <property type="term" value="F:catalytic activity"/>
    <property type="evidence" value="ECO:0007669"/>
    <property type="project" value="InterPro"/>
</dbReference>
<evidence type="ECO:0000256" key="6">
    <source>
        <dbReference type="ARBA" id="ARBA00023004"/>
    </source>
</evidence>
<evidence type="ECO:0000259" key="9">
    <source>
        <dbReference type="PROSITE" id="PS51918"/>
    </source>
</evidence>
<dbReference type="SFLD" id="SFLDG01082">
    <property type="entry name" value="B12-binding_domain_containing"/>
    <property type="match status" value="1"/>
</dbReference>
<dbReference type="PANTHER" id="PTHR43409">
    <property type="entry name" value="ANAEROBIC MAGNESIUM-PROTOPORPHYRIN IX MONOMETHYL ESTER CYCLASE-RELATED"/>
    <property type="match status" value="1"/>
</dbReference>
<protein>
    <submittedName>
        <fullName evidence="10">B12-binding domain-containing radical SAM protein</fullName>
    </submittedName>
</protein>
<keyword evidence="7" id="KW-0411">Iron-sulfur</keyword>
<evidence type="ECO:0000313" key="10">
    <source>
        <dbReference type="EMBL" id="PNU20617.1"/>
    </source>
</evidence>
<comment type="cofactor">
    <cofactor evidence="1">
        <name>[4Fe-4S] cluster</name>
        <dbReference type="ChEBI" id="CHEBI:49883"/>
    </cofactor>
</comment>
<dbReference type="SUPFAM" id="SSF102114">
    <property type="entry name" value="Radical SAM enzymes"/>
    <property type="match status" value="1"/>
</dbReference>
<dbReference type="InterPro" id="IPR006158">
    <property type="entry name" value="Cobalamin-bd"/>
</dbReference>
<evidence type="ECO:0000256" key="5">
    <source>
        <dbReference type="ARBA" id="ARBA00022723"/>
    </source>
</evidence>
<gene>
    <name evidence="10" type="ORF">C2E25_06120</name>
</gene>
<evidence type="ECO:0000256" key="2">
    <source>
        <dbReference type="ARBA" id="ARBA00022603"/>
    </source>
</evidence>
<dbReference type="InterPro" id="IPR007197">
    <property type="entry name" value="rSAM"/>
</dbReference>
<dbReference type="SFLD" id="SFLDG01123">
    <property type="entry name" value="methyltransferase_(Class_B)"/>
    <property type="match status" value="1"/>
</dbReference>
<evidence type="ECO:0000259" key="8">
    <source>
        <dbReference type="PROSITE" id="PS51332"/>
    </source>
</evidence>
<comment type="caution">
    <text evidence="10">The sequence shown here is derived from an EMBL/GenBank/DDBJ whole genome shotgun (WGS) entry which is preliminary data.</text>
</comment>
<keyword evidence="3" id="KW-0808">Transferase</keyword>
<dbReference type="InterPro" id="IPR023404">
    <property type="entry name" value="rSAM_horseshoe"/>
</dbReference>
<feature type="domain" description="B12-binding" evidence="8">
    <location>
        <begin position="19"/>
        <end position="144"/>
    </location>
</feature>
<keyword evidence="2" id="KW-0489">Methyltransferase</keyword>
<dbReference type="InterPro" id="IPR034466">
    <property type="entry name" value="Methyltransferase_Class_B"/>
</dbReference>
<dbReference type="Proteomes" id="UP000236340">
    <property type="component" value="Unassembled WGS sequence"/>
</dbReference>
<accession>A0A2K2HBH7</accession>
<dbReference type="SMART" id="SM00729">
    <property type="entry name" value="Elp3"/>
    <property type="match status" value="1"/>
</dbReference>
<dbReference type="Pfam" id="PF02310">
    <property type="entry name" value="B12-binding"/>
    <property type="match status" value="1"/>
</dbReference>